<evidence type="ECO:0000259" key="4">
    <source>
        <dbReference type="Pfam" id="PF12776"/>
    </source>
</evidence>
<dbReference type="InterPro" id="IPR024752">
    <property type="entry name" value="Myb/SANT-like_dom"/>
</dbReference>
<dbReference type="InterPro" id="IPR045026">
    <property type="entry name" value="LIMYB"/>
</dbReference>
<feature type="domain" description="Myb/SANT-like" evidence="4">
    <location>
        <begin position="12"/>
        <end position="104"/>
    </location>
</feature>
<evidence type="ECO:0000259" key="6">
    <source>
        <dbReference type="Pfam" id="PF26138"/>
    </source>
</evidence>
<dbReference type="Gramene" id="QL03p032583:mrna">
    <property type="protein sequence ID" value="QL03p032583:mrna"/>
    <property type="gene ID" value="QL03p032583"/>
</dbReference>
<evidence type="ECO:0000259" key="5">
    <source>
        <dbReference type="Pfam" id="PF13359"/>
    </source>
</evidence>
<dbReference type="PANTHER" id="PTHR47584:SF14">
    <property type="entry name" value="L10-INTERACTING MYB DOMAIN-CONTAINING PROTEIN-LIKE"/>
    <property type="match status" value="1"/>
</dbReference>
<dbReference type="PANTHER" id="PTHR47584">
    <property type="match status" value="1"/>
</dbReference>
<dbReference type="OMA" id="CFIMESP"/>
<sequence length="640" mass="70978">MAQETQDVEEKKWPPHIEHLFIDLMVDEQQKGNMEHGVFKAKVWLSITKTLNEQTGKGFTPKQVKDKHNRLRQKQRKWGQLLRHTGLGWDKTTQTVTASDEVWASVIAGDNKAAALRKKGCPDYEKLKQFFAPNTATGSLQISSNTPTPDSDEERVLGEELANEEREAHRFPKKKGKSFGSSDHVVQSAGGGDPCSLGRALEVLNQYTDLDDDTYLNVAEALQKKEKRVLFMGMPEQRRKSGGCDDDMDTSLSDDDMDISDCDDDMTTGADTDSEYDSEEEEFWFVFPLIGEMVAYFQRHYDKRPQRTSILTGSDYMAEVRDGNPTNCHEMFRMTLDLFYHLVEELKHYGYLKEGKGRVDVQEAVAIFLYTVGHNTRMRPVADRFQHSTETVDHKFRRVLRAVHTWGQHLIKPNPNVRSVGAIDGTHVSSRPSAIRLQTHRSRKSTVTTNVMCACDHDMRFTYVHGGWEGSANDSRVFEEAIKDPKHGFPWPPEAGALAAATPVQQPKLQHSAAATSCYTVLPRFCCGLVWAALCAAASCNTSAGAATQCSLGCTGVAATSCCTVLQQLLAATQCSSPSCNTVQQLVVAGLHWCGSCCTVQQLVAATPWVCRAFDGQFDFFFPCTGVAAAALTAPSQCSS</sequence>
<reference evidence="7" key="2">
    <citation type="submission" date="2021-01" db="UniProtKB">
        <authorList>
            <consortium name="EnsemblPlants"/>
        </authorList>
    </citation>
    <scope>IDENTIFICATION</scope>
</reference>
<evidence type="ECO:0008006" key="9">
    <source>
        <dbReference type="Google" id="ProtNLM"/>
    </source>
</evidence>
<dbReference type="Proteomes" id="UP000594261">
    <property type="component" value="Chromosome 3"/>
</dbReference>
<dbReference type="Pfam" id="PF12776">
    <property type="entry name" value="Myb_DNA-bind_3"/>
    <property type="match status" value="1"/>
</dbReference>
<comment type="cofactor">
    <cofactor evidence="1">
        <name>a divalent metal cation</name>
        <dbReference type="ChEBI" id="CHEBI:60240"/>
    </cofactor>
</comment>
<feature type="domain" description="DDE Tnp4" evidence="5">
    <location>
        <begin position="423"/>
        <end position="480"/>
    </location>
</feature>
<reference evidence="7 8" key="1">
    <citation type="journal article" date="2016" name="G3 (Bethesda)">
        <title>First Draft Assembly and Annotation of the Genome of a California Endemic Oak Quercus lobata Nee (Fagaceae).</title>
        <authorList>
            <person name="Sork V.L."/>
            <person name="Fitz-Gibbon S.T."/>
            <person name="Puiu D."/>
            <person name="Crepeau M."/>
            <person name="Gugger P.F."/>
            <person name="Sherman R."/>
            <person name="Stevens K."/>
            <person name="Langley C.H."/>
            <person name="Pellegrini M."/>
            <person name="Salzberg S.L."/>
        </authorList>
    </citation>
    <scope>NUCLEOTIDE SEQUENCE [LARGE SCALE GENOMIC DNA]</scope>
    <source>
        <strain evidence="7 8">cv. SW786</strain>
    </source>
</reference>
<dbReference type="EMBL" id="LRBV02000003">
    <property type="status" value="NOT_ANNOTATED_CDS"/>
    <property type="molecule type" value="Genomic_DNA"/>
</dbReference>
<dbReference type="Pfam" id="PF13359">
    <property type="entry name" value="DDE_Tnp_4"/>
    <property type="match status" value="1"/>
</dbReference>
<keyword evidence="2" id="KW-0479">Metal-binding</keyword>
<dbReference type="GO" id="GO:0046872">
    <property type="term" value="F:metal ion binding"/>
    <property type="evidence" value="ECO:0007669"/>
    <property type="project" value="UniProtKB-KW"/>
</dbReference>
<dbReference type="InParanoid" id="A0A7N2L6C1"/>
<organism evidence="7 8">
    <name type="scientific">Quercus lobata</name>
    <name type="common">Valley oak</name>
    <dbReference type="NCBI Taxonomy" id="97700"/>
    <lineage>
        <taxon>Eukaryota</taxon>
        <taxon>Viridiplantae</taxon>
        <taxon>Streptophyta</taxon>
        <taxon>Embryophyta</taxon>
        <taxon>Tracheophyta</taxon>
        <taxon>Spermatophyta</taxon>
        <taxon>Magnoliopsida</taxon>
        <taxon>eudicotyledons</taxon>
        <taxon>Gunneridae</taxon>
        <taxon>Pentapetalae</taxon>
        <taxon>rosids</taxon>
        <taxon>fabids</taxon>
        <taxon>Fagales</taxon>
        <taxon>Fagaceae</taxon>
        <taxon>Quercus</taxon>
    </lineage>
</organism>
<evidence type="ECO:0000256" key="3">
    <source>
        <dbReference type="SAM" id="MobiDB-lite"/>
    </source>
</evidence>
<dbReference type="Pfam" id="PF26138">
    <property type="entry name" value="DUF8040"/>
    <property type="match status" value="1"/>
</dbReference>
<accession>A0A7N2L6C1</accession>
<dbReference type="InterPro" id="IPR027806">
    <property type="entry name" value="HARBI1_dom"/>
</dbReference>
<evidence type="ECO:0000256" key="1">
    <source>
        <dbReference type="ARBA" id="ARBA00001968"/>
    </source>
</evidence>
<evidence type="ECO:0000313" key="7">
    <source>
        <dbReference type="EnsemblPlants" id="QL03p032583:mrna"/>
    </source>
</evidence>
<evidence type="ECO:0000313" key="8">
    <source>
        <dbReference type="Proteomes" id="UP000594261"/>
    </source>
</evidence>
<protein>
    <recommendedName>
        <fullName evidence="9">Myb/SANT-like domain-containing protein</fullName>
    </recommendedName>
</protein>
<proteinExistence type="predicted"/>
<keyword evidence="8" id="KW-1185">Reference proteome</keyword>
<feature type="domain" description="DUF8040" evidence="6">
    <location>
        <begin position="308"/>
        <end position="404"/>
    </location>
</feature>
<dbReference type="AlphaFoldDB" id="A0A7N2L6C1"/>
<dbReference type="EnsemblPlants" id="QL03p032583:mrna">
    <property type="protein sequence ID" value="QL03p032583:mrna"/>
    <property type="gene ID" value="QL03p032583"/>
</dbReference>
<evidence type="ECO:0000256" key="2">
    <source>
        <dbReference type="ARBA" id="ARBA00022723"/>
    </source>
</evidence>
<feature type="region of interest" description="Disordered" evidence="3">
    <location>
        <begin position="163"/>
        <end position="192"/>
    </location>
</feature>
<name>A0A7N2L6C1_QUELO</name>
<dbReference type="InterPro" id="IPR058353">
    <property type="entry name" value="DUF8040"/>
</dbReference>